<dbReference type="EMBL" id="NTFS01000006">
    <property type="protein sequence ID" value="PAX60564.1"/>
    <property type="molecule type" value="Genomic_DNA"/>
</dbReference>
<feature type="region of interest" description="Disordered" evidence="4">
    <location>
        <begin position="1046"/>
        <end position="1155"/>
    </location>
</feature>
<dbReference type="GO" id="GO:0006633">
    <property type="term" value="P:fatty acid biosynthetic process"/>
    <property type="evidence" value="ECO:0007669"/>
    <property type="project" value="InterPro"/>
</dbReference>
<dbReference type="InterPro" id="IPR036736">
    <property type="entry name" value="ACP-like_sf"/>
</dbReference>
<evidence type="ECO:0000256" key="3">
    <source>
        <dbReference type="ARBA" id="ARBA00022679"/>
    </source>
</evidence>
<keyword evidence="3" id="KW-0808">Transferase</keyword>
<evidence type="ECO:0000259" key="6">
    <source>
        <dbReference type="PROSITE" id="PS52004"/>
    </source>
</evidence>
<feature type="compositionally biased region" description="Low complexity" evidence="4">
    <location>
        <begin position="1047"/>
        <end position="1066"/>
    </location>
</feature>
<feature type="domain" description="Carrier" evidence="5">
    <location>
        <begin position="1392"/>
        <end position="1472"/>
    </location>
</feature>
<evidence type="ECO:0000259" key="5">
    <source>
        <dbReference type="PROSITE" id="PS50075"/>
    </source>
</evidence>
<dbReference type="RefSeq" id="WP_095719942.1">
    <property type="nucleotide sequence ID" value="NZ_NTFS01000006.1"/>
</dbReference>
<keyword evidence="2" id="KW-0597">Phosphoprotein</keyword>
<dbReference type="Gene3D" id="3.40.50.720">
    <property type="entry name" value="NAD(P)-binding Rossmann-like Domain"/>
    <property type="match status" value="1"/>
</dbReference>
<dbReference type="NCBIfam" id="TIGR02813">
    <property type="entry name" value="omega_3_PfaA"/>
    <property type="match status" value="1"/>
</dbReference>
<feature type="domain" description="Carrier" evidence="5">
    <location>
        <begin position="1547"/>
        <end position="1628"/>
    </location>
</feature>
<feature type="domain" description="Ketosynthase family 3 (KS3)" evidence="6">
    <location>
        <begin position="50"/>
        <end position="508"/>
    </location>
</feature>
<dbReference type="SUPFAM" id="SSF52151">
    <property type="entry name" value="FabD/lysophospholipase-like"/>
    <property type="match status" value="1"/>
</dbReference>
<proteinExistence type="predicted"/>
<dbReference type="SMART" id="SM00825">
    <property type="entry name" value="PKS_KS"/>
    <property type="match status" value="1"/>
</dbReference>
<dbReference type="InterPro" id="IPR016035">
    <property type="entry name" value="Acyl_Trfase/lysoPLipase"/>
</dbReference>
<dbReference type="Pfam" id="PF00109">
    <property type="entry name" value="ketoacyl-synt"/>
    <property type="match status" value="1"/>
</dbReference>
<dbReference type="Gene3D" id="1.10.1200.10">
    <property type="entry name" value="ACP-like"/>
    <property type="match status" value="2"/>
</dbReference>
<dbReference type="InterPro" id="IPR001227">
    <property type="entry name" value="Ac_transferase_dom_sf"/>
</dbReference>
<keyword evidence="1" id="KW-0596">Phosphopantetheine</keyword>
<dbReference type="PROSITE" id="PS50075">
    <property type="entry name" value="CARRIER"/>
    <property type="match status" value="2"/>
</dbReference>
<dbReference type="PROSITE" id="PS00606">
    <property type="entry name" value="KS3_1"/>
    <property type="match status" value="1"/>
</dbReference>
<dbReference type="Proteomes" id="UP000218238">
    <property type="component" value="Unassembled WGS sequence"/>
</dbReference>
<dbReference type="GO" id="GO:0004315">
    <property type="term" value="F:3-oxoacyl-[acyl-carrier-protein] synthase activity"/>
    <property type="evidence" value="ECO:0007669"/>
    <property type="project" value="InterPro"/>
</dbReference>
<name>A0A2A2TQD3_9CYAN</name>
<dbReference type="PANTHER" id="PTHR43074">
    <property type="entry name" value="OMEGA-3 POLYUNSATURATED FATTY ACID SYNTHASE PFAB-RELATED"/>
    <property type="match status" value="1"/>
</dbReference>
<dbReference type="PROSITE" id="PS52004">
    <property type="entry name" value="KS3_2"/>
    <property type="match status" value="1"/>
</dbReference>
<comment type="caution">
    <text evidence="7">The sequence shown here is derived from an EMBL/GenBank/DDBJ whole genome shotgun (WGS) entry which is preliminary data.</text>
</comment>
<gene>
    <name evidence="7" type="ORF">CK510_01195</name>
</gene>
<evidence type="ECO:0000313" key="8">
    <source>
        <dbReference type="Proteomes" id="UP000218238"/>
    </source>
</evidence>
<dbReference type="InterPro" id="IPR020841">
    <property type="entry name" value="PKS_Beta-ketoAc_synthase_dom"/>
</dbReference>
<dbReference type="InterPro" id="IPR009081">
    <property type="entry name" value="PP-bd_ACP"/>
</dbReference>
<dbReference type="Pfam" id="PF16197">
    <property type="entry name" value="KAsynt_C_assoc"/>
    <property type="match status" value="1"/>
</dbReference>
<evidence type="ECO:0000313" key="7">
    <source>
        <dbReference type="EMBL" id="PAX60564.1"/>
    </source>
</evidence>
<dbReference type="InterPro" id="IPR016036">
    <property type="entry name" value="Malonyl_transacylase_ACP-bd"/>
</dbReference>
<dbReference type="Pfam" id="PF02801">
    <property type="entry name" value="Ketoacyl-synt_C"/>
    <property type="match status" value="1"/>
</dbReference>
<dbReference type="InterPro" id="IPR016039">
    <property type="entry name" value="Thiolase-like"/>
</dbReference>
<dbReference type="Gene3D" id="3.40.366.10">
    <property type="entry name" value="Malonyl-Coenzyme A Acyl Carrier Protein, domain 2"/>
    <property type="match status" value="1"/>
</dbReference>
<keyword evidence="8" id="KW-1185">Reference proteome</keyword>
<dbReference type="SMART" id="SM00827">
    <property type="entry name" value="PKS_AT"/>
    <property type="match status" value="1"/>
</dbReference>
<dbReference type="InterPro" id="IPR032821">
    <property type="entry name" value="PKS_assoc"/>
</dbReference>
<accession>A0A2A2TQD3</accession>
<dbReference type="InterPro" id="IPR052568">
    <property type="entry name" value="PKS-FAS_Synthase"/>
</dbReference>
<evidence type="ECO:0000256" key="2">
    <source>
        <dbReference type="ARBA" id="ARBA00022553"/>
    </source>
</evidence>
<dbReference type="Gene3D" id="3.40.47.10">
    <property type="match status" value="1"/>
</dbReference>
<dbReference type="PANTHER" id="PTHR43074:SF1">
    <property type="entry name" value="BETA-KETOACYL SYNTHASE FAMILY PROTEIN-RELATED"/>
    <property type="match status" value="1"/>
</dbReference>
<feature type="compositionally biased region" description="Polar residues" evidence="4">
    <location>
        <begin position="1067"/>
        <end position="1134"/>
    </location>
</feature>
<dbReference type="InterPro" id="IPR004432">
    <property type="entry name" value="Omega_3_polyunsat_FA_synth"/>
</dbReference>
<dbReference type="SUPFAM" id="SSF53901">
    <property type="entry name" value="Thiolase-like"/>
    <property type="match status" value="1"/>
</dbReference>
<dbReference type="SUPFAM" id="SSF47336">
    <property type="entry name" value="ACP-like"/>
    <property type="match status" value="2"/>
</dbReference>
<dbReference type="InterPro" id="IPR014031">
    <property type="entry name" value="Ketoacyl_synth_C"/>
</dbReference>
<dbReference type="Gene3D" id="3.30.70.250">
    <property type="entry name" value="Malonyl-CoA ACP transacylase, ACP-binding"/>
    <property type="match status" value="1"/>
</dbReference>
<dbReference type="Pfam" id="PF00698">
    <property type="entry name" value="Acyl_transf_1"/>
    <property type="match status" value="1"/>
</dbReference>
<dbReference type="InterPro" id="IPR018201">
    <property type="entry name" value="Ketoacyl_synth_AS"/>
</dbReference>
<sequence length="1902" mass="208096">MSASWIDTALSQLEDQIKDCEQALLKFIEEKKRMSDKPMSTNKMNRKLQDNPIAIIGMANLFPQARNLREYWENIINKVDCITEIPDSHWNVDDYYDPNPRTKEDKTYCKHGGFIPYVDFNPMEFGLPPNILEVTDVSQLLSLVVAKEAMEDAGYSTTSEFNRENVGVILGVASGKQLAMPLAARLEYPVWQKILKSSGLSDEDTEKIIGKFKSAYVKWDENAFPGMLANVVAGRIANRLNFGGTNCVVDAACASSFAALKMAISELVEHRSDMMLTGGVDTDNSIMAYISFSKTPAVSPGDKVQPFDAKSDGMMLGEGIGMVVLKRLQDAERDGDKIYAVIRGIGTSSDGRYKSIYAPRQEGQVKALQRAYDDAGINPATVGLVEAHGTGTMAGDPTEFASLREFFGDDNARKQYIALGSVKSQIGHTKAAAGSASLIKMALALHHKVLPATINVTEPNPKLNIKNSPFYLNTETRPWIRAENEAPRRAGVSSFGFGGTNFHVILEEHVTPTANTNPYRLHSTPAEILLFADNVTSLQSRCEEVLAKLQSHAGQKDYLELIKECKGNEIPLSAARVGFVAESRVEAAKLLQMTVELLRTKSSLPAWEHPQGIFYRQSGMELGGKVVALFSGQGSQYLEMGRELVMNFPKMQQMFGYMDSLLLKDNCAPLSEVVFPHPVFDEVERNAQIAALQCTEYAQPAIGMLSAGMYKILQQAGFKSDFVAGHSFGELTALWAAGVFSDEDYSLLVKARGQAMSPPQDPDYDAGAMLAVREDLSKVEAAIANYPGVSVANYNSQNQVVLAGPTADIHQARQALQDKGYTAILLPVSAAFHTSLIAFAQKSFTIALRTVNFQTPKVPIYSNVTGNVYPQEPQGIQRILETHLASSVLFKQEIENIYGAGGYCFVEFGPRKVLTNLVKDILGTRPHIAVALNGSSHKNSDRTLREAVVQLRVAGLPLKNLDPYQVPLSLPPTETTKSINIRLNGANYISEKTRKGWTEALEDGYKVSTTEVNAIAEGGALPIAENVAEETRLICNVESEKQLIQTSSMSISANSSPNSSNGHHSNAQVATITTNGVKPDLTSNTTSNIPSTVSGSHPESKPATFTSNHTNGSKNGNSEVKSNLIPNTQINLHNSEPEKSVPPVTQPARQSQMQPTSNNLAYYQRVLESLEYVLAQFQQNQSENLQVHGLYLNHQQEYAQTFFQLMQQQNSLFANFDAANPTKAVVMESLERSMMQFHSQQGETLRVHEQYLQHQVEYTKQFFQVIQQEYAQIISGDSGNAEVEELLTTAPSRQTSDTQSVEKQVDSIPVIRKPATNKVVEILPIIPTPTAIQVPTEVFNHSSSSVQAKSIVQPVIEKTVIGKPVIEQTVIKETVIKEPIVTAITNSPTPTIDLSDLSDRLLAITSEKTGYPVEMLELDMDMEADLGIDSIKRVEILGGLQEIYPELPQPNLEELGEKRTIAQIVEYLQSNNSATPNGSIASVANNADIIPVVTFAATTPLIVEPLIPEVTAAVATLNQPLNLEVEVPTIALAKLTEGIADAQTTTVNVENLDQALLAITSEKTGYPVEMLELDMDMEADLGIDSIKRVEIMGALQEAFPDLPKPDNMEEIAELRTIGQIANYLQNLAGGEKKKLEFDSIDRRTDVSIVDDIDLDVDLDTGIQRLPASLQILNQPDWLDFQPASGYIALITDDGSDTTVEVASGLSEQGWKVVILNFPAIAPNKSTLPAGIERVVLTELSEAHLQTQLNAITTNYGSIGAFIHVHPTFPVPNDNGIYYNPAEKAIVKQVFLIAKHLKKSLNEAASQTRSCFCTVARLDGAFGLAHQIDGQQTKYSAIAAGLFGLSKTMIWEWSNVFCRAIDISPAIDAETSAKHIIAELHDSNRNLTEVAYGTQGRVTLIAK</sequence>
<protein>
    <submittedName>
        <fullName evidence="7">Polyketide synthase</fullName>
    </submittedName>
</protein>
<reference evidence="7 8" key="1">
    <citation type="submission" date="2017-08" db="EMBL/GenBank/DDBJ databases">
        <title>Draft genome sequence of filamentous cyanobacterium Calothrix elsteri CCALA 953.</title>
        <authorList>
            <person name="Gagunashvili A.N."/>
            <person name="Elster J."/>
            <person name="Andresson O.S."/>
        </authorList>
    </citation>
    <scope>NUCLEOTIDE SEQUENCE [LARGE SCALE GENOMIC DNA]</scope>
    <source>
        <strain evidence="7 8">CCALA 953</strain>
    </source>
</reference>
<evidence type="ECO:0000256" key="1">
    <source>
        <dbReference type="ARBA" id="ARBA00022450"/>
    </source>
</evidence>
<dbReference type="InterPro" id="IPR014030">
    <property type="entry name" value="Ketoacyl_synth_N"/>
</dbReference>
<evidence type="ECO:0000256" key="4">
    <source>
        <dbReference type="SAM" id="MobiDB-lite"/>
    </source>
</evidence>
<dbReference type="CDD" id="cd00833">
    <property type="entry name" value="PKS"/>
    <property type="match status" value="1"/>
</dbReference>
<dbReference type="Pfam" id="PF00550">
    <property type="entry name" value="PP-binding"/>
    <property type="match status" value="2"/>
</dbReference>
<dbReference type="OrthoDB" id="499075at2"/>
<organism evidence="7 8">
    <name type="scientific">Brunnivagina elsteri CCALA 953</name>
    <dbReference type="NCBI Taxonomy" id="987040"/>
    <lineage>
        <taxon>Bacteria</taxon>
        <taxon>Bacillati</taxon>
        <taxon>Cyanobacteriota</taxon>
        <taxon>Cyanophyceae</taxon>
        <taxon>Nostocales</taxon>
        <taxon>Calotrichaceae</taxon>
        <taxon>Brunnivagina</taxon>
    </lineage>
</organism>
<dbReference type="InterPro" id="IPR014043">
    <property type="entry name" value="Acyl_transferase_dom"/>
</dbReference>
<dbReference type="SUPFAM" id="SSF55048">
    <property type="entry name" value="Probable ACP-binding domain of malonyl-CoA ACP transacylase"/>
    <property type="match status" value="1"/>
</dbReference>